<dbReference type="STRING" id="200378.SAMN05216553_10976"/>
<reference evidence="2" key="1">
    <citation type="submission" date="2016-10" db="EMBL/GenBank/DDBJ databases">
        <authorList>
            <person name="Varghese N."/>
            <person name="Submissions S."/>
        </authorList>
    </citation>
    <scope>NUCLEOTIDE SEQUENCE [LARGE SCALE GENOMIC DNA]</scope>
    <source>
        <strain evidence="2">CGMCC 4.3506</strain>
    </source>
</reference>
<evidence type="ECO:0000313" key="1">
    <source>
        <dbReference type="EMBL" id="SDG56021.1"/>
    </source>
</evidence>
<dbReference type="RefSeq" id="WP_090051731.1">
    <property type="nucleotide sequence ID" value="NZ_FNCC01000009.1"/>
</dbReference>
<organism evidence="1 2">
    <name type="scientific">Lentzea fradiae</name>
    <dbReference type="NCBI Taxonomy" id="200378"/>
    <lineage>
        <taxon>Bacteria</taxon>
        <taxon>Bacillati</taxon>
        <taxon>Actinomycetota</taxon>
        <taxon>Actinomycetes</taxon>
        <taxon>Pseudonocardiales</taxon>
        <taxon>Pseudonocardiaceae</taxon>
        <taxon>Lentzea</taxon>
    </lineage>
</organism>
<gene>
    <name evidence="1" type="ORF">SAMN05216553_10976</name>
</gene>
<evidence type="ECO:0000313" key="2">
    <source>
        <dbReference type="Proteomes" id="UP000199623"/>
    </source>
</evidence>
<sequence>MNHDEEPDIHGFVLMGEQVVHGGHLAMFTMAAHRYQVVATFGFTADAQKTYTEARKAAPSATFVVVNDEKLLLPKMLADKKFAGTILKVVDNDLQNAVAIVRGTPVDITSVLYDRPFQDSDAYPPKPTYLLFGTGAETHATHYMTKTPDYQLLVDVSVTNSELTTAELAAGVLMELQGVTEDHSPTTSPIPPGTVLQALSAQGKKATLTVTHTQWFDTKELNGMANYSVRLLEAVEAAAV</sequence>
<dbReference type="EMBL" id="FNCC01000009">
    <property type="protein sequence ID" value="SDG56021.1"/>
    <property type="molecule type" value="Genomic_DNA"/>
</dbReference>
<dbReference type="Proteomes" id="UP000199623">
    <property type="component" value="Unassembled WGS sequence"/>
</dbReference>
<dbReference type="AlphaFoldDB" id="A0A1G7V911"/>
<name>A0A1G7V911_9PSEU</name>
<proteinExistence type="predicted"/>
<accession>A0A1G7V911</accession>
<dbReference type="OrthoDB" id="4521730at2"/>
<keyword evidence="2" id="KW-1185">Reference proteome</keyword>
<protein>
    <submittedName>
        <fullName evidence="1">Uncharacterized protein</fullName>
    </submittedName>
</protein>